<dbReference type="EMBL" id="JABMCB010000169">
    <property type="protein sequence ID" value="NUU75324.1"/>
    <property type="molecule type" value="Genomic_DNA"/>
</dbReference>
<protein>
    <submittedName>
        <fullName evidence="1">Uncharacterized protein</fullName>
    </submittedName>
</protein>
<gene>
    <name evidence="1" type="ORF">HP552_08780</name>
</gene>
<comment type="caution">
    <text evidence="1">The sequence shown here is derived from an EMBL/GenBank/DDBJ whole genome shotgun (WGS) entry which is preliminary data.</text>
</comment>
<dbReference type="Proteomes" id="UP000526125">
    <property type="component" value="Unassembled WGS sequence"/>
</dbReference>
<dbReference type="AlphaFoldDB" id="A0A7Y6EV30"/>
<reference evidence="1 2" key="1">
    <citation type="submission" date="2020-05" db="EMBL/GenBank/DDBJ databases">
        <title>Genome Sequencing of Type Strains.</title>
        <authorList>
            <person name="Lemaire J.F."/>
            <person name="Inderbitzin P."/>
            <person name="Gregorio O.A."/>
            <person name="Collins S.B."/>
            <person name="Wespe N."/>
            <person name="Knight-Connoni V."/>
        </authorList>
    </citation>
    <scope>NUCLEOTIDE SEQUENCE [LARGE SCALE GENOMIC DNA]</scope>
    <source>
        <strain evidence="1 2">LMG 21957</strain>
    </source>
</reference>
<name>A0A7Y6EV30_9BACL</name>
<dbReference type="Pfam" id="PF13958">
    <property type="entry name" value="ToxN_toxin"/>
    <property type="match status" value="1"/>
</dbReference>
<proteinExistence type="predicted"/>
<sequence length="124" mass="15058">MDFSLENQFYQDLLNKEYSYIDKHKEAIREQVKDLYEAVVKGQQFYKSLSNDFLLLEKNTLILVNSQLRLSTYVLNPIFFVKIHVQPFQQRDRVAIWSNTVKIRKRPFRRSMRTEPFLLNVLRR</sequence>
<evidence type="ECO:0000313" key="1">
    <source>
        <dbReference type="EMBL" id="NUU75324.1"/>
    </source>
</evidence>
<keyword evidence="2" id="KW-1185">Reference proteome</keyword>
<dbReference type="InterPro" id="IPR025911">
    <property type="entry name" value="ToxN/AbiQ_toxin"/>
</dbReference>
<evidence type="ECO:0000313" key="2">
    <source>
        <dbReference type="Proteomes" id="UP000526125"/>
    </source>
</evidence>
<accession>A0A7Y6EV30</accession>
<dbReference type="Gene3D" id="3.10.129.130">
    <property type="match status" value="1"/>
</dbReference>
<dbReference type="GO" id="GO:0003723">
    <property type="term" value="F:RNA binding"/>
    <property type="evidence" value="ECO:0007669"/>
    <property type="project" value="InterPro"/>
</dbReference>
<dbReference type="InterPro" id="IPR053735">
    <property type="entry name" value="Type_III_TA_endoRNase"/>
</dbReference>
<dbReference type="GO" id="GO:0004521">
    <property type="term" value="F:RNA endonuclease activity"/>
    <property type="evidence" value="ECO:0007669"/>
    <property type="project" value="InterPro"/>
</dbReference>
<organism evidence="1 2">
    <name type="scientific">Paenibacillus xylanilyticus</name>
    <dbReference type="NCBI Taxonomy" id="248903"/>
    <lineage>
        <taxon>Bacteria</taxon>
        <taxon>Bacillati</taxon>
        <taxon>Bacillota</taxon>
        <taxon>Bacilli</taxon>
        <taxon>Bacillales</taxon>
        <taxon>Paenibacillaceae</taxon>
        <taxon>Paenibacillus</taxon>
    </lineage>
</organism>